<dbReference type="EMBL" id="ATIR01000098">
    <property type="protein sequence ID" value="EPI05093.1"/>
    <property type="molecule type" value="Genomic_DNA"/>
</dbReference>
<feature type="region of interest" description="Disordered" evidence="1">
    <location>
        <begin position="1"/>
        <end position="39"/>
    </location>
</feature>
<organism evidence="2 3">
    <name type="scientific">Enterococcus faecalis RP2S-4</name>
    <dbReference type="NCBI Taxonomy" id="1244145"/>
    <lineage>
        <taxon>Bacteria</taxon>
        <taxon>Bacillati</taxon>
        <taxon>Bacillota</taxon>
        <taxon>Bacilli</taxon>
        <taxon>Lactobacillales</taxon>
        <taxon>Enterococcaceae</taxon>
        <taxon>Enterococcus</taxon>
    </lineage>
</organism>
<feature type="compositionally biased region" description="Basic and acidic residues" evidence="1">
    <location>
        <begin position="1"/>
        <end position="25"/>
    </location>
</feature>
<reference evidence="2 3" key="1">
    <citation type="submission" date="2013-06" db="EMBL/GenBank/DDBJ databases">
        <authorList>
            <person name="Weinstock G."/>
            <person name="Sodergren E."/>
            <person name="Lobos E.A."/>
            <person name="Fulton L."/>
            <person name="Fulton R."/>
            <person name="Courtney L."/>
            <person name="Fronick C."/>
            <person name="O'Laughlin M."/>
            <person name="Godfrey J."/>
            <person name="Wilson R.M."/>
            <person name="Miner T."/>
            <person name="Farmer C."/>
            <person name="Delehaunty K."/>
            <person name="Cordes M."/>
            <person name="Minx P."/>
            <person name="Tomlinson C."/>
            <person name="Chen J."/>
            <person name="Wollam A."/>
            <person name="Pepin K.H."/>
            <person name="Bhonagiri V."/>
            <person name="Zhang X."/>
            <person name="Warren W."/>
            <person name="Mitreva M."/>
            <person name="Mardis E.R."/>
            <person name="Wilson R.K."/>
        </authorList>
    </citation>
    <scope>NUCLEOTIDE SEQUENCE [LARGE SCALE GENOMIC DNA]</scope>
    <source>
        <strain evidence="2 3">RP2S-4</strain>
    </source>
</reference>
<gene>
    <name evidence="2" type="ORF">D358_02560</name>
</gene>
<feature type="compositionally biased region" description="Acidic residues" evidence="1">
    <location>
        <begin position="26"/>
        <end position="38"/>
    </location>
</feature>
<evidence type="ECO:0000313" key="2">
    <source>
        <dbReference type="EMBL" id="EPI05093.1"/>
    </source>
</evidence>
<sequence>MAKAKKEEVQETKTAKKKPAVKEVEQPDNVEVTEEPVEANEITTGTIKVGDLTISNEGIKYESTNDEVPQPIERQTPFGVEVWDPIEKRTVLKDA</sequence>
<proteinExistence type="predicted"/>
<protein>
    <submittedName>
        <fullName evidence="2">Uncharacterized protein</fullName>
    </submittedName>
</protein>
<dbReference type="Proteomes" id="UP000015750">
    <property type="component" value="Unassembled WGS sequence"/>
</dbReference>
<dbReference type="RefSeq" id="WP_002380818.1">
    <property type="nucleotide sequence ID" value="NZ_KE351851.1"/>
</dbReference>
<name>A0ABC9TGW6_ENTFL</name>
<accession>A0ABC9TGW6</accession>
<dbReference type="AlphaFoldDB" id="A0ABC9TGW6"/>
<evidence type="ECO:0000256" key="1">
    <source>
        <dbReference type="SAM" id="MobiDB-lite"/>
    </source>
</evidence>
<comment type="caution">
    <text evidence="2">The sequence shown here is derived from an EMBL/GenBank/DDBJ whole genome shotgun (WGS) entry which is preliminary data.</text>
</comment>
<evidence type="ECO:0000313" key="3">
    <source>
        <dbReference type="Proteomes" id="UP000015750"/>
    </source>
</evidence>